<gene>
    <name evidence="4" type="ORF">WOB96_08185</name>
</gene>
<dbReference type="InterPro" id="IPR039261">
    <property type="entry name" value="FNR_nucleotide-bd"/>
</dbReference>
<dbReference type="Pfam" id="PF00970">
    <property type="entry name" value="FAD_binding_6"/>
    <property type="match status" value="1"/>
</dbReference>
<comment type="caution">
    <text evidence="4">The sequence shown here is derived from an EMBL/GenBank/DDBJ whole genome shotgun (WGS) entry which is preliminary data.</text>
</comment>
<dbReference type="SUPFAM" id="SSF63380">
    <property type="entry name" value="Riboflavin synthase domain-like"/>
    <property type="match status" value="1"/>
</dbReference>
<evidence type="ECO:0000313" key="4">
    <source>
        <dbReference type="EMBL" id="MEK8089746.1"/>
    </source>
</evidence>
<evidence type="ECO:0000259" key="3">
    <source>
        <dbReference type="PROSITE" id="PS51384"/>
    </source>
</evidence>
<dbReference type="PRINTS" id="PR00371">
    <property type="entry name" value="FPNCR"/>
</dbReference>
<dbReference type="SUPFAM" id="SSF54292">
    <property type="entry name" value="2Fe-2S ferredoxin-like"/>
    <property type="match status" value="1"/>
</dbReference>
<dbReference type="SUPFAM" id="SSF52343">
    <property type="entry name" value="Ferredoxin reductase-like, C-terminal NADP-linked domain"/>
    <property type="match status" value="1"/>
</dbReference>
<dbReference type="InterPro" id="IPR001433">
    <property type="entry name" value="OxRdtase_FAD/NAD-bd"/>
</dbReference>
<sequence>MTYTVRIEPSGHEMQVEAGETLIEAALRQGMNFPYSCRNGSCASCKGKIVAGEVDYGTYQAYALTEEEKDVGMALFCRATPKSNLVVEVREIGAAKDIPVKILPSRVAKIEDLAPDVRAVFLKPPATERLQFLAGQYIDILLKDGKRRGFSLANSPLDDELLELHIKRVKGGEFTEHVFTTLKEKDIWRFEGPLGSFYLRLESERPMVMMATGTGFAPIKGMLEYGFAEGLNRPVHLYWGVRYEQDFYRLDMIESWKAAHPNFTFIPVVSRPTESWTGRTGYITDAIVQDFEDLSAFEAYLCGHPEMVAEGARRMQAKGLPGEHIFSDAFTFAGQPKLVGGVE</sequence>
<dbReference type="InterPro" id="IPR012675">
    <property type="entry name" value="Beta-grasp_dom_sf"/>
</dbReference>
<dbReference type="Gene3D" id="3.40.50.80">
    <property type="entry name" value="Nucleotide-binding domain of ferredoxin-NADP reductase (FNR) module"/>
    <property type="match status" value="1"/>
</dbReference>
<dbReference type="InterPro" id="IPR017938">
    <property type="entry name" value="Riboflavin_synthase-like_b-brl"/>
</dbReference>
<dbReference type="Proteomes" id="UP001446205">
    <property type="component" value="Unassembled WGS sequence"/>
</dbReference>
<dbReference type="InterPro" id="IPR050415">
    <property type="entry name" value="MRET"/>
</dbReference>
<proteinExistence type="predicted"/>
<reference evidence="4 5" key="1">
    <citation type="submission" date="2024-04" db="EMBL/GenBank/DDBJ databases">
        <authorList>
            <person name="Abashina T."/>
            <person name="Shaikin A."/>
        </authorList>
    </citation>
    <scope>NUCLEOTIDE SEQUENCE [LARGE SCALE GENOMIC DNA]</scope>
    <source>
        <strain evidence="4 5">AAFK</strain>
    </source>
</reference>
<dbReference type="CDD" id="cd00207">
    <property type="entry name" value="fer2"/>
    <property type="match status" value="1"/>
</dbReference>
<dbReference type="InterPro" id="IPR001041">
    <property type="entry name" value="2Fe-2S_ferredoxin-type"/>
</dbReference>
<dbReference type="PRINTS" id="PR00410">
    <property type="entry name" value="PHEHYDRXLASE"/>
</dbReference>
<dbReference type="CDD" id="cd06189">
    <property type="entry name" value="flavin_oxioreductase"/>
    <property type="match status" value="1"/>
</dbReference>
<dbReference type="PROSITE" id="PS51384">
    <property type="entry name" value="FAD_FR"/>
    <property type="match status" value="1"/>
</dbReference>
<dbReference type="InterPro" id="IPR008333">
    <property type="entry name" value="Cbr1-like_FAD-bd_dom"/>
</dbReference>
<feature type="domain" description="2Fe-2S ferredoxin-type" evidence="2">
    <location>
        <begin position="3"/>
        <end position="93"/>
    </location>
</feature>
<dbReference type="InterPro" id="IPR001709">
    <property type="entry name" value="Flavoprot_Pyr_Nucl_cyt_Rdtase"/>
</dbReference>
<dbReference type="Gene3D" id="2.40.30.10">
    <property type="entry name" value="Translation factors"/>
    <property type="match status" value="1"/>
</dbReference>
<accession>A0ABU9D9V3</accession>
<dbReference type="RefSeq" id="WP_341370804.1">
    <property type="nucleotide sequence ID" value="NZ_JBBPCO010000007.1"/>
</dbReference>
<keyword evidence="5" id="KW-1185">Reference proteome</keyword>
<dbReference type="InterPro" id="IPR006058">
    <property type="entry name" value="2Fe2S_fd_BS"/>
</dbReference>
<dbReference type="Gene3D" id="3.10.20.30">
    <property type="match status" value="1"/>
</dbReference>
<dbReference type="InterPro" id="IPR036010">
    <property type="entry name" value="2Fe-2S_ferredoxin-like_sf"/>
</dbReference>
<dbReference type="InterPro" id="IPR017927">
    <property type="entry name" value="FAD-bd_FR_type"/>
</dbReference>
<dbReference type="PANTHER" id="PTHR47354:SF5">
    <property type="entry name" value="PROTEIN RFBI"/>
    <property type="match status" value="1"/>
</dbReference>
<name>A0ABU9D9V3_9PROT</name>
<dbReference type="PANTHER" id="PTHR47354">
    <property type="entry name" value="NADH OXIDOREDUCTASE HCR"/>
    <property type="match status" value="1"/>
</dbReference>
<evidence type="ECO:0000259" key="2">
    <source>
        <dbReference type="PROSITE" id="PS51085"/>
    </source>
</evidence>
<dbReference type="Pfam" id="PF00111">
    <property type="entry name" value="Fer2"/>
    <property type="match status" value="1"/>
</dbReference>
<dbReference type="EMBL" id="JBBPCO010000007">
    <property type="protein sequence ID" value="MEK8089746.1"/>
    <property type="molecule type" value="Genomic_DNA"/>
</dbReference>
<dbReference type="PROSITE" id="PS51085">
    <property type="entry name" value="2FE2S_FER_2"/>
    <property type="match status" value="1"/>
</dbReference>
<evidence type="ECO:0000313" key="5">
    <source>
        <dbReference type="Proteomes" id="UP001446205"/>
    </source>
</evidence>
<comment type="cofactor">
    <cofactor evidence="1">
        <name>[2Fe-2S] cluster</name>
        <dbReference type="ChEBI" id="CHEBI:190135"/>
    </cofactor>
</comment>
<evidence type="ECO:0000256" key="1">
    <source>
        <dbReference type="ARBA" id="ARBA00034078"/>
    </source>
</evidence>
<dbReference type="Pfam" id="PF00175">
    <property type="entry name" value="NAD_binding_1"/>
    <property type="match status" value="1"/>
</dbReference>
<protein>
    <submittedName>
        <fullName evidence="4">CDP-6-deoxy-delta-3,4-glucoseen reductase</fullName>
    </submittedName>
</protein>
<feature type="domain" description="FAD-binding FR-type" evidence="3">
    <location>
        <begin position="100"/>
        <end position="200"/>
    </location>
</feature>
<dbReference type="PROSITE" id="PS00197">
    <property type="entry name" value="2FE2S_FER_1"/>
    <property type="match status" value="1"/>
</dbReference>
<organism evidence="4 5">
    <name type="scientific">Thermithiobacillus plumbiphilus</name>
    <dbReference type="NCBI Taxonomy" id="1729899"/>
    <lineage>
        <taxon>Bacteria</taxon>
        <taxon>Pseudomonadati</taxon>
        <taxon>Pseudomonadota</taxon>
        <taxon>Acidithiobacillia</taxon>
        <taxon>Acidithiobacillales</taxon>
        <taxon>Thermithiobacillaceae</taxon>
        <taxon>Thermithiobacillus</taxon>
    </lineage>
</organism>